<organism evidence="2 3">
    <name type="scientific">Mauremys mutica</name>
    <name type="common">yellowpond turtle</name>
    <dbReference type="NCBI Taxonomy" id="74926"/>
    <lineage>
        <taxon>Eukaryota</taxon>
        <taxon>Metazoa</taxon>
        <taxon>Chordata</taxon>
        <taxon>Craniata</taxon>
        <taxon>Vertebrata</taxon>
        <taxon>Euteleostomi</taxon>
        <taxon>Archelosauria</taxon>
        <taxon>Testudinata</taxon>
        <taxon>Testudines</taxon>
        <taxon>Cryptodira</taxon>
        <taxon>Durocryptodira</taxon>
        <taxon>Testudinoidea</taxon>
        <taxon>Geoemydidae</taxon>
        <taxon>Geoemydinae</taxon>
        <taxon>Mauremys</taxon>
    </lineage>
</organism>
<keyword evidence="3" id="KW-1185">Reference proteome</keyword>
<proteinExistence type="predicted"/>
<evidence type="ECO:0000313" key="3">
    <source>
        <dbReference type="Proteomes" id="UP000827986"/>
    </source>
</evidence>
<gene>
    <name evidence="2" type="ORF">KIL84_022876</name>
</gene>
<name>A0A9D3WQJ2_9SAUR</name>
<sequence>MPAGWVSEACQGRCLPQSLRWHSKYQRHPSPSEADRWSDQLSKGPDRPSHMLSSSFRTTGRGSTMLPGRRGKPPHAWASLGRGVGHSGTSRTYRPKPFYLQGLGPSQEPGWPMTTGPP</sequence>
<dbReference type="Proteomes" id="UP000827986">
    <property type="component" value="Unassembled WGS sequence"/>
</dbReference>
<dbReference type="EMBL" id="JAHDVG010000488">
    <property type="protein sequence ID" value="KAH1165317.1"/>
    <property type="molecule type" value="Genomic_DNA"/>
</dbReference>
<protein>
    <submittedName>
        <fullName evidence="2">Uncharacterized protein</fullName>
    </submittedName>
</protein>
<feature type="compositionally biased region" description="Low complexity" evidence="1">
    <location>
        <begin position="53"/>
        <end position="64"/>
    </location>
</feature>
<evidence type="ECO:0000256" key="1">
    <source>
        <dbReference type="SAM" id="MobiDB-lite"/>
    </source>
</evidence>
<comment type="caution">
    <text evidence="2">The sequence shown here is derived from an EMBL/GenBank/DDBJ whole genome shotgun (WGS) entry which is preliminary data.</text>
</comment>
<accession>A0A9D3WQJ2</accession>
<evidence type="ECO:0000313" key="2">
    <source>
        <dbReference type="EMBL" id="KAH1165317.1"/>
    </source>
</evidence>
<feature type="region of interest" description="Disordered" evidence="1">
    <location>
        <begin position="24"/>
        <end position="118"/>
    </location>
</feature>
<feature type="compositionally biased region" description="Basic and acidic residues" evidence="1">
    <location>
        <begin position="33"/>
        <end position="49"/>
    </location>
</feature>
<dbReference type="AlphaFoldDB" id="A0A9D3WQJ2"/>
<reference evidence="2" key="1">
    <citation type="submission" date="2021-09" db="EMBL/GenBank/DDBJ databases">
        <title>The genome of Mauremys mutica provides insights into the evolution of semi-aquatic lifestyle.</title>
        <authorList>
            <person name="Gong S."/>
            <person name="Gao Y."/>
        </authorList>
    </citation>
    <scope>NUCLEOTIDE SEQUENCE</scope>
    <source>
        <strain evidence="2">MM-2020</strain>
        <tissue evidence="2">Muscle</tissue>
    </source>
</reference>